<dbReference type="Proteomes" id="UP000028880">
    <property type="component" value="Unassembled WGS sequence"/>
</dbReference>
<evidence type="ECO:0000313" key="3">
    <source>
        <dbReference type="EMBL" id="CDO85752.1"/>
    </source>
</evidence>
<dbReference type="AlphaFoldDB" id="A0A024JQY3"/>
<keyword evidence="5" id="KW-1185">Reference proteome</keyword>
<dbReference type="Proteomes" id="UP000193710">
    <property type="component" value="Unassembled WGS sequence"/>
</dbReference>
<gene>
    <name evidence="4" type="ORF">AWC29_10920</name>
    <name evidence="3" type="ORF">BN973_00083</name>
</gene>
<reference evidence="4 5" key="3">
    <citation type="submission" date="2016-01" db="EMBL/GenBank/DDBJ databases">
        <title>The new phylogeny of the genus Mycobacterium.</title>
        <authorList>
            <person name="Tarcisio F."/>
            <person name="Conor M."/>
            <person name="Antonella G."/>
            <person name="Elisabetta G."/>
            <person name="Giulia F.S."/>
            <person name="Sara T."/>
            <person name="Anna F."/>
            <person name="Clotilde B."/>
            <person name="Roberto B."/>
            <person name="Veronica D.S."/>
            <person name="Fabio R."/>
            <person name="Monica P."/>
            <person name="Olivier J."/>
            <person name="Enrico T."/>
            <person name="Nicola S."/>
        </authorList>
    </citation>
    <scope>NUCLEOTIDE SEQUENCE [LARGE SCALE GENOMIC DNA]</scope>
    <source>
        <strain evidence="4 5">DSM 44626</strain>
    </source>
</reference>
<organism evidence="3">
    <name type="scientific">Mycobacterium triplex</name>
    <dbReference type="NCBI Taxonomy" id="47839"/>
    <lineage>
        <taxon>Bacteria</taxon>
        <taxon>Bacillati</taxon>
        <taxon>Actinomycetota</taxon>
        <taxon>Actinomycetes</taxon>
        <taxon>Mycobacteriales</taxon>
        <taxon>Mycobacteriaceae</taxon>
        <taxon>Mycobacterium</taxon>
        <taxon>Mycobacterium simiae complex</taxon>
    </lineage>
</organism>
<evidence type="ECO:0000313" key="4">
    <source>
        <dbReference type="EMBL" id="ORX05361.1"/>
    </source>
</evidence>
<feature type="region of interest" description="Disordered" evidence="1">
    <location>
        <begin position="212"/>
        <end position="261"/>
    </location>
</feature>
<evidence type="ECO:0000313" key="5">
    <source>
        <dbReference type="Proteomes" id="UP000193710"/>
    </source>
</evidence>
<dbReference type="eggNOG" id="ENOG5033CJT">
    <property type="taxonomic scope" value="Bacteria"/>
</dbReference>
<evidence type="ECO:0000256" key="1">
    <source>
        <dbReference type="SAM" id="MobiDB-lite"/>
    </source>
</evidence>
<name>A0A024JQY3_9MYCO</name>
<accession>A0A024JQY3</accession>
<reference evidence="3" key="1">
    <citation type="journal article" date="2014" name="Genome Announc.">
        <title>Draft Genome Sequence of Mycobacterium triplex DSM 44626.</title>
        <authorList>
            <person name="Sassi M."/>
            <person name="Croce O."/>
            <person name="Robert C."/>
            <person name="Raoult D."/>
            <person name="Drancourt M."/>
        </authorList>
    </citation>
    <scope>NUCLEOTIDE SEQUENCE [LARGE SCALE GENOMIC DNA]</scope>
    <source>
        <strain evidence="3">DSM 44626</strain>
    </source>
</reference>
<dbReference type="InterPro" id="IPR054469">
    <property type="entry name" value="Pred_hydrolase_N"/>
</dbReference>
<dbReference type="STRING" id="47839.BN973_00083"/>
<reference evidence="3" key="2">
    <citation type="submission" date="2014-04" db="EMBL/GenBank/DDBJ databases">
        <authorList>
            <person name="Xu Y.W."/>
            <person name="Yang Q."/>
        </authorList>
    </citation>
    <scope>NUCLEOTIDE SEQUENCE</scope>
    <source>
        <strain evidence="3">DSM 44626</strain>
    </source>
</reference>
<protein>
    <submittedName>
        <fullName evidence="3">Maf-like protein</fullName>
    </submittedName>
</protein>
<dbReference type="EMBL" id="HG964446">
    <property type="protein sequence ID" value="CDO85752.1"/>
    <property type="molecule type" value="Genomic_DNA"/>
</dbReference>
<dbReference type="EMBL" id="LQPY01000014">
    <property type="protein sequence ID" value="ORX05361.1"/>
    <property type="molecule type" value="Genomic_DNA"/>
</dbReference>
<dbReference type="Pfam" id="PF22905">
    <property type="entry name" value="Hydro_N_hd"/>
    <property type="match status" value="1"/>
</dbReference>
<evidence type="ECO:0000259" key="2">
    <source>
        <dbReference type="Pfam" id="PF22905"/>
    </source>
</evidence>
<sequence>MQLRYISIPALIAEAGGDPWAIDRSLQAGRPAQISDLAEAFHAAGVCTAQSSKAFEEARGRFAAAWNRENGEHPINDSAEVRRVVKSLGAQSLQIPKIGVDLEKIAATLAEAQRAAHGQITALEGQLQRLDNLIGEAIEMERDSHLSAADRDALNAFITSCEDDAIDDTKAALGQLRATRDGYAHVLDDAKSDLAKDGYDPARVWGADAHEFPQAPPAQHVGPSIDGPATPPKIEGQNTGKQDDLDASIPGTDIALGGDGKDGYPHIHVPGVYDGQNPLPVPPDSRPLPTGTAVGPNGEQYAFYAVVPYHNPDGSPNTSYTSPDTVVVDLQHPETALFTLHGISQASGAFDPQSGRMVILGNTQSGQRALWQSAPVGQNSAWGNTLQQQGTFSGAMNGNRESQIVALPKGGFLVVGAGETSTHQTLPIHAVTASTPEGLLTAAPTALVTPQALPQVYGPTITGIQEINGKEVVSMRVSTYGDGHYDPHTYTTTFTVTP</sequence>
<feature type="domain" description="Predicted hydrolase N-terminal" evidence="2">
    <location>
        <begin position="1"/>
        <end position="194"/>
    </location>
</feature>
<dbReference type="HOGENOM" id="CLU_043023_0_0_11"/>
<proteinExistence type="predicted"/>